<sequence length="181" mass="20563">MKNIKKIYKVFEVHKVNEVIHYLLIILLAVIARLVPHAPNFAPIGGLALFSGANFKNKIALLIPLSAMFISDIFLGFHKTVPYVYVSFIIIALIGGLIKNNKWQSLALASLVSSVLFFLITNFGVWVSFNMYSKTIDGLIQSYAMGLPFFRNTILSDLFYSFSFFYGYRFLPNLKKIIIHL</sequence>
<reference evidence="3" key="1">
    <citation type="submission" date="2017-09" db="EMBL/GenBank/DDBJ databases">
        <title>Depth-based differentiation of microbial function through sediment-hosted aquifers and enrichment of novel symbionts in the deep terrestrial subsurface.</title>
        <authorList>
            <person name="Probst A.J."/>
            <person name="Ladd B."/>
            <person name="Jarett J.K."/>
            <person name="Geller-Mcgrath D.E."/>
            <person name="Sieber C.M.K."/>
            <person name="Emerson J.B."/>
            <person name="Anantharaman K."/>
            <person name="Thomas B.C."/>
            <person name="Malmstrom R."/>
            <person name="Stieglmeier M."/>
            <person name="Klingl A."/>
            <person name="Woyke T."/>
            <person name="Ryan C.M."/>
            <person name="Banfield J.F."/>
        </authorList>
    </citation>
    <scope>NUCLEOTIDE SEQUENCE [LARGE SCALE GENOMIC DNA]</scope>
</reference>
<accession>A0A2M6YSP4</accession>
<feature type="transmembrane region" description="Helical" evidence="1">
    <location>
        <begin position="20"/>
        <end position="38"/>
    </location>
</feature>
<dbReference type="InterPro" id="IPR046487">
    <property type="entry name" value="DUF6580"/>
</dbReference>
<comment type="caution">
    <text evidence="2">The sequence shown here is derived from an EMBL/GenBank/DDBJ whole genome shotgun (WGS) entry which is preliminary data.</text>
</comment>
<feature type="transmembrane region" description="Helical" evidence="1">
    <location>
        <begin position="149"/>
        <end position="168"/>
    </location>
</feature>
<dbReference type="Proteomes" id="UP000230184">
    <property type="component" value="Unassembled WGS sequence"/>
</dbReference>
<dbReference type="AlphaFoldDB" id="A0A2M6YSP4"/>
<evidence type="ECO:0000313" key="3">
    <source>
        <dbReference type="Proteomes" id="UP000230184"/>
    </source>
</evidence>
<gene>
    <name evidence="2" type="ORF">COT02_05740</name>
</gene>
<evidence type="ECO:0008006" key="4">
    <source>
        <dbReference type="Google" id="ProtNLM"/>
    </source>
</evidence>
<evidence type="ECO:0000256" key="1">
    <source>
        <dbReference type="SAM" id="Phobius"/>
    </source>
</evidence>
<proteinExistence type="predicted"/>
<dbReference type="EMBL" id="PEWY01000163">
    <property type="protein sequence ID" value="PIU36493.1"/>
    <property type="molecule type" value="Genomic_DNA"/>
</dbReference>
<organism evidence="2 3">
    <name type="scientific">Candidatus Roizmanbacteria bacterium CG07_land_8_20_14_0_80_34_15</name>
    <dbReference type="NCBI Taxonomy" id="1974849"/>
    <lineage>
        <taxon>Bacteria</taxon>
        <taxon>Candidatus Roizmaniibacteriota</taxon>
    </lineage>
</organism>
<feature type="transmembrane region" description="Helical" evidence="1">
    <location>
        <begin position="83"/>
        <end position="99"/>
    </location>
</feature>
<evidence type="ECO:0000313" key="2">
    <source>
        <dbReference type="EMBL" id="PIU36493.1"/>
    </source>
</evidence>
<feature type="transmembrane region" description="Helical" evidence="1">
    <location>
        <begin position="106"/>
        <end position="129"/>
    </location>
</feature>
<protein>
    <recommendedName>
        <fullName evidence="4">Rod shape-determining protein MreD</fullName>
    </recommendedName>
</protein>
<name>A0A2M6YSP4_9BACT</name>
<keyword evidence="1" id="KW-0472">Membrane</keyword>
<dbReference type="Pfam" id="PF20221">
    <property type="entry name" value="DUF6580"/>
    <property type="match status" value="1"/>
</dbReference>
<keyword evidence="1" id="KW-1133">Transmembrane helix</keyword>
<keyword evidence="1" id="KW-0812">Transmembrane</keyword>